<evidence type="ECO:0000313" key="1">
    <source>
        <dbReference type="EMBL" id="QJA62779.1"/>
    </source>
</evidence>
<protein>
    <submittedName>
        <fullName evidence="1">Uncharacterized protein</fullName>
    </submittedName>
</protein>
<dbReference type="AlphaFoldDB" id="A0A6M3IYM4"/>
<dbReference type="EMBL" id="MT141481">
    <property type="protein sequence ID" value="QJA62779.1"/>
    <property type="molecule type" value="Genomic_DNA"/>
</dbReference>
<sequence>MIRYARLVLIGAALCFLPAVLAAKPTLTGQPKGPPKRPTAEESSVEWPRTDMVLWHKGDSLSLWNQDSYIDSTLLVTTGKDTSAWYSITGCRAIGSIFYLSSYDDSARVTVTAQVTADTGLATQYFHTLAASWSMGYSDVSNGSDDTVQAFVHYATSVVDTAGAGTWEPDRPLIESMRFMRFIATAAIPSTDTIVVRQMLNRVGPVQAGKSW</sequence>
<name>A0A6M3IYM4_9ZZZZ</name>
<organism evidence="1">
    <name type="scientific">viral metagenome</name>
    <dbReference type="NCBI Taxonomy" id="1070528"/>
    <lineage>
        <taxon>unclassified sequences</taxon>
        <taxon>metagenomes</taxon>
        <taxon>organismal metagenomes</taxon>
    </lineage>
</organism>
<accession>A0A6M3IYM4</accession>
<proteinExistence type="predicted"/>
<gene>
    <name evidence="1" type="ORF">MM415B00727_0007</name>
</gene>
<reference evidence="1" key="1">
    <citation type="submission" date="2020-03" db="EMBL/GenBank/DDBJ databases">
        <title>The deep terrestrial virosphere.</title>
        <authorList>
            <person name="Holmfeldt K."/>
            <person name="Nilsson E."/>
            <person name="Simone D."/>
            <person name="Lopez-Fernandez M."/>
            <person name="Wu X."/>
            <person name="de Brujin I."/>
            <person name="Lundin D."/>
            <person name="Andersson A."/>
            <person name="Bertilsson S."/>
            <person name="Dopson M."/>
        </authorList>
    </citation>
    <scope>NUCLEOTIDE SEQUENCE</scope>
    <source>
        <strain evidence="1">MM415B00727</strain>
    </source>
</reference>